<evidence type="ECO:0000256" key="1">
    <source>
        <dbReference type="SAM" id="MobiDB-lite"/>
    </source>
</evidence>
<feature type="compositionally biased region" description="Polar residues" evidence="1">
    <location>
        <begin position="35"/>
        <end position="49"/>
    </location>
</feature>
<gene>
    <name evidence="2" type="ORF">AN1_LOCUS5100</name>
</gene>
<reference evidence="2 3" key="1">
    <citation type="submission" date="2019-11" db="EMBL/GenBank/DDBJ databases">
        <authorList>
            <person name="Jiao W.-B."/>
            <person name="Schneeberger K."/>
        </authorList>
    </citation>
    <scope>NUCLEOTIDE SEQUENCE [LARGE SCALE GENOMIC DNA]</scope>
    <source>
        <strain evidence="3">cv. An-1</strain>
    </source>
</reference>
<sequence>MGGPIQYVYSKGVSMLMLGDDIASFIAYPTPAPGDSNSRTSSPNSIQEC</sequence>
<dbReference type="EMBL" id="CACRSJ010000104">
    <property type="protein sequence ID" value="VYS49624.1"/>
    <property type="molecule type" value="Genomic_DNA"/>
</dbReference>
<proteinExistence type="predicted"/>
<feature type="region of interest" description="Disordered" evidence="1">
    <location>
        <begin position="29"/>
        <end position="49"/>
    </location>
</feature>
<name>A0A654EKE2_ARATH</name>
<evidence type="ECO:0000313" key="3">
    <source>
        <dbReference type="Proteomes" id="UP000426265"/>
    </source>
</evidence>
<evidence type="ECO:0000313" key="2">
    <source>
        <dbReference type="EMBL" id="VYS49624.1"/>
    </source>
</evidence>
<protein>
    <submittedName>
        <fullName evidence="2">Uncharacterized protein</fullName>
    </submittedName>
</protein>
<dbReference type="Proteomes" id="UP000426265">
    <property type="component" value="Unassembled WGS sequence"/>
</dbReference>
<accession>A0A654EKE2</accession>
<dbReference type="AlphaFoldDB" id="A0A654EKE2"/>
<organism evidence="2 3">
    <name type="scientific">Arabidopsis thaliana</name>
    <name type="common">Mouse-ear cress</name>
    <dbReference type="NCBI Taxonomy" id="3702"/>
    <lineage>
        <taxon>Eukaryota</taxon>
        <taxon>Viridiplantae</taxon>
        <taxon>Streptophyta</taxon>
        <taxon>Embryophyta</taxon>
        <taxon>Tracheophyta</taxon>
        <taxon>Spermatophyta</taxon>
        <taxon>Magnoliopsida</taxon>
        <taxon>eudicotyledons</taxon>
        <taxon>Gunneridae</taxon>
        <taxon>Pentapetalae</taxon>
        <taxon>rosids</taxon>
        <taxon>malvids</taxon>
        <taxon>Brassicales</taxon>
        <taxon>Brassicaceae</taxon>
        <taxon>Camelineae</taxon>
        <taxon>Arabidopsis</taxon>
    </lineage>
</organism>